<protein>
    <submittedName>
        <fullName evidence="1">DUF2236 domain-containing protein</fullName>
    </submittedName>
</protein>
<dbReference type="AlphaFoldDB" id="A0A7K1URF1"/>
<name>A0A7K1URF1_9NOCA</name>
<organism evidence="1 2">
    <name type="scientific">Nocardia terrae</name>
    <dbReference type="NCBI Taxonomy" id="2675851"/>
    <lineage>
        <taxon>Bacteria</taxon>
        <taxon>Bacillati</taxon>
        <taxon>Actinomycetota</taxon>
        <taxon>Actinomycetes</taxon>
        <taxon>Mycobacteriales</taxon>
        <taxon>Nocardiaceae</taxon>
        <taxon>Nocardia</taxon>
    </lineage>
</organism>
<sequence length="436" mass="48300">MTLHYPELAERVRSQRKLQPELYGRIDFDSTPYRFTADPADKSSLPGWVAEREPLLTDERIVELMHTATMLGDVVADPYAALVPRYGVKGLIAMLRLACREGIDSVADAPAELRAFLESMEAAPAWLDMDLVEEGARHSRIGAAFLSPFLIRGAFLATFLNTYAALPMALTGALSGRRAAHRVHETASFFTVTTLPGALERHGEGFEAAAMVRLMHSMVRYNALERSQQWDSSVYGVPVPQIDQMPAGLIGNYLLAVLATRRGRSEFSTRERAMLEFARYRCFLLGLPEELLPTTAEGIIEVFHARAALLRDGFDDATCGELVRSTMTAYLRPGHTWFDRAADTVENSWSRAFFLGFCGGDRKAAAAMSVPLTAADAARVAVTAPFVILRFLFMTLASQRPALRKLTDIHTIRVVKKRLATYGNPEYTTDARAYPS</sequence>
<dbReference type="Proteomes" id="UP000466794">
    <property type="component" value="Unassembled WGS sequence"/>
</dbReference>
<gene>
    <name evidence="1" type="ORF">GPX89_06665</name>
</gene>
<dbReference type="EMBL" id="WRPP01000001">
    <property type="protein sequence ID" value="MVU76926.1"/>
    <property type="molecule type" value="Genomic_DNA"/>
</dbReference>
<reference evidence="1 2" key="1">
    <citation type="submission" date="2019-12" db="EMBL/GenBank/DDBJ databases">
        <title>Nocardia sp. nov. ET3-3 isolated from soil.</title>
        <authorList>
            <person name="Kanchanasin P."/>
            <person name="Tanasupawat S."/>
            <person name="Yuki M."/>
            <person name="Kudo T."/>
        </authorList>
    </citation>
    <scope>NUCLEOTIDE SEQUENCE [LARGE SCALE GENOMIC DNA]</scope>
    <source>
        <strain evidence="1 2">ET3-3</strain>
    </source>
</reference>
<dbReference type="PANTHER" id="PTHR37539:SF1">
    <property type="entry name" value="ER-BOUND OXYGENASE MPAB_MPAB'_RUBBER OXYGENASE CATALYTIC DOMAIN-CONTAINING PROTEIN"/>
    <property type="match status" value="1"/>
</dbReference>
<evidence type="ECO:0000313" key="1">
    <source>
        <dbReference type="EMBL" id="MVU76926.1"/>
    </source>
</evidence>
<dbReference type="RefSeq" id="WP_157355733.1">
    <property type="nucleotide sequence ID" value="NZ_WRPP01000001.1"/>
</dbReference>
<proteinExistence type="predicted"/>
<evidence type="ECO:0000313" key="2">
    <source>
        <dbReference type="Proteomes" id="UP000466794"/>
    </source>
</evidence>
<comment type="caution">
    <text evidence="1">The sequence shown here is derived from an EMBL/GenBank/DDBJ whole genome shotgun (WGS) entry which is preliminary data.</text>
</comment>
<dbReference type="PANTHER" id="PTHR37539">
    <property type="entry name" value="SECRETED PROTEIN-RELATED"/>
    <property type="match status" value="1"/>
</dbReference>
<accession>A0A7K1URF1</accession>
<keyword evidence="2" id="KW-1185">Reference proteome</keyword>
<dbReference type="InterPro" id="IPR037473">
    <property type="entry name" value="Lcp-like"/>
</dbReference>